<feature type="domain" description="HTH araC/xylS-type" evidence="5">
    <location>
        <begin position="187"/>
        <end position="284"/>
    </location>
</feature>
<dbReference type="Proteomes" id="UP001161405">
    <property type="component" value="Unassembled WGS sequence"/>
</dbReference>
<evidence type="ECO:0000313" key="7">
    <source>
        <dbReference type="Proteomes" id="UP001161405"/>
    </source>
</evidence>
<dbReference type="InterPro" id="IPR018060">
    <property type="entry name" value="HTH_AraC"/>
</dbReference>
<reference evidence="6" key="2">
    <citation type="submission" date="2023-01" db="EMBL/GenBank/DDBJ databases">
        <title>Draft genome sequence of Maritalea porphyrae strain NBRC 107169.</title>
        <authorList>
            <person name="Sun Q."/>
            <person name="Mori K."/>
        </authorList>
    </citation>
    <scope>NUCLEOTIDE SEQUENCE</scope>
    <source>
        <strain evidence="6">NBRC 107169</strain>
    </source>
</reference>
<dbReference type="Pfam" id="PF02311">
    <property type="entry name" value="AraC_binding"/>
    <property type="match status" value="1"/>
</dbReference>
<evidence type="ECO:0000259" key="5">
    <source>
        <dbReference type="PROSITE" id="PS01124"/>
    </source>
</evidence>
<dbReference type="RefSeq" id="WP_284366102.1">
    <property type="nucleotide sequence ID" value="NZ_BSNI01000002.1"/>
</dbReference>
<dbReference type="SUPFAM" id="SSF46689">
    <property type="entry name" value="Homeodomain-like"/>
    <property type="match status" value="2"/>
</dbReference>
<evidence type="ECO:0000256" key="2">
    <source>
        <dbReference type="ARBA" id="ARBA00023125"/>
    </source>
</evidence>
<dbReference type="InterPro" id="IPR050204">
    <property type="entry name" value="AraC_XylS_family_regulators"/>
</dbReference>
<evidence type="ECO:0000256" key="1">
    <source>
        <dbReference type="ARBA" id="ARBA00023015"/>
    </source>
</evidence>
<keyword evidence="7" id="KW-1185">Reference proteome</keyword>
<dbReference type="EMBL" id="BSNI01000002">
    <property type="protein sequence ID" value="GLQ18961.1"/>
    <property type="molecule type" value="Genomic_DNA"/>
</dbReference>
<protein>
    <submittedName>
        <fullName evidence="6">AraC family transcriptional regulator</fullName>
    </submittedName>
</protein>
<dbReference type="InterPro" id="IPR009057">
    <property type="entry name" value="Homeodomain-like_sf"/>
</dbReference>
<dbReference type="InterPro" id="IPR003313">
    <property type="entry name" value="AraC-bd"/>
</dbReference>
<keyword evidence="2" id="KW-0238">DNA-binding</keyword>
<gene>
    <name evidence="6" type="ORF">GCM10007879_32100</name>
</gene>
<dbReference type="SMART" id="SM00342">
    <property type="entry name" value="HTH_ARAC"/>
    <property type="match status" value="1"/>
</dbReference>
<evidence type="ECO:0000256" key="3">
    <source>
        <dbReference type="ARBA" id="ARBA00023159"/>
    </source>
</evidence>
<dbReference type="PANTHER" id="PTHR46796:SF2">
    <property type="entry name" value="TRANSCRIPTIONAL REGULATORY PROTEIN"/>
    <property type="match status" value="1"/>
</dbReference>
<dbReference type="PROSITE" id="PS00041">
    <property type="entry name" value="HTH_ARAC_FAMILY_1"/>
    <property type="match status" value="1"/>
</dbReference>
<dbReference type="Gene3D" id="1.10.10.60">
    <property type="entry name" value="Homeodomain-like"/>
    <property type="match status" value="1"/>
</dbReference>
<comment type="caution">
    <text evidence="6">The sequence shown here is derived from an EMBL/GenBank/DDBJ whole genome shotgun (WGS) entry which is preliminary data.</text>
</comment>
<accession>A0ABQ5UUY6</accession>
<dbReference type="SUPFAM" id="SSF51215">
    <property type="entry name" value="Regulatory protein AraC"/>
    <property type="match status" value="1"/>
</dbReference>
<organism evidence="6 7">
    <name type="scientific">Maritalea porphyrae</name>
    <dbReference type="NCBI Taxonomy" id="880732"/>
    <lineage>
        <taxon>Bacteria</taxon>
        <taxon>Pseudomonadati</taxon>
        <taxon>Pseudomonadota</taxon>
        <taxon>Alphaproteobacteria</taxon>
        <taxon>Hyphomicrobiales</taxon>
        <taxon>Devosiaceae</taxon>
        <taxon>Maritalea</taxon>
    </lineage>
</organism>
<keyword evidence="3" id="KW-0010">Activator</keyword>
<dbReference type="Pfam" id="PF12833">
    <property type="entry name" value="HTH_18"/>
    <property type="match status" value="1"/>
</dbReference>
<reference evidence="6" key="1">
    <citation type="journal article" date="2014" name="Int. J. Syst. Evol. Microbiol.">
        <title>Complete genome of a new Firmicutes species belonging to the dominant human colonic microbiota ('Ruminococcus bicirculans') reveals two chromosomes and a selective capacity to utilize plant glucans.</title>
        <authorList>
            <consortium name="NISC Comparative Sequencing Program"/>
            <person name="Wegmann U."/>
            <person name="Louis P."/>
            <person name="Goesmann A."/>
            <person name="Henrissat B."/>
            <person name="Duncan S.H."/>
            <person name="Flint H.J."/>
        </authorList>
    </citation>
    <scope>NUCLEOTIDE SEQUENCE</scope>
    <source>
        <strain evidence="6">NBRC 107169</strain>
    </source>
</reference>
<evidence type="ECO:0000313" key="6">
    <source>
        <dbReference type="EMBL" id="GLQ18961.1"/>
    </source>
</evidence>
<sequence length="289" mass="33104">MEMISGQDETTIELKQGEHATFWREESYDSLECFKATFLRHEYSPHTHDTFVIGAVVSGYQRHKLKGSESVGGPGSVFMLNPEDVHDGRPLEQGYTYRMFYPSVRLMDEIAADLPGIRQSGSLFFRELMCDDKRIARALIEAHNVIEHSRDPLEKDEALFRSLGALIDKYGSWSTGLLEKREPRAIARVCDYMQAHFGDELNLEMLANIAGMSRAYFVRVFAKNMNQTPHSYLTDIRIRAARKLLNLGRDPMSVAIECGFFDQSHLNRHFKRRIGITPGAYKNMHAHQN</sequence>
<proteinExistence type="predicted"/>
<name>A0ABQ5UUY6_9HYPH</name>
<dbReference type="PROSITE" id="PS01124">
    <property type="entry name" value="HTH_ARAC_FAMILY_2"/>
    <property type="match status" value="1"/>
</dbReference>
<dbReference type="PANTHER" id="PTHR46796">
    <property type="entry name" value="HTH-TYPE TRANSCRIPTIONAL ACTIVATOR RHAS-RELATED"/>
    <property type="match status" value="1"/>
</dbReference>
<keyword evidence="4" id="KW-0804">Transcription</keyword>
<dbReference type="InterPro" id="IPR037923">
    <property type="entry name" value="HTH-like"/>
</dbReference>
<keyword evidence="1" id="KW-0805">Transcription regulation</keyword>
<dbReference type="InterPro" id="IPR018062">
    <property type="entry name" value="HTH_AraC-typ_CS"/>
</dbReference>
<evidence type="ECO:0000256" key="4">
    <source>
        <dbReference type="ARBA" id="ARBA00023163"/>
    </source>
</evidence>